<dbReference type="Proteomes" id="UP000078599">
    <property type="component" value="Unassembled WGS sequence"/>
</dbReference>
<accession>A0ABP1YYS8</accession>
<dbReference type="PANTHER" id="PTHR47861:SF4">
    <property type="entry name" value="FKBP-TYPE 16 KDA PEPTIDYL-PROLYL CIS-TRANS ISOMERASE"/>
    <property type="match status" value="1"/>
</dbReference>
<protein>
    <recommendedName>
        <fullName evidence="3">peptidylprolyl isomerase</fullName>
        <ecNumber evidence="3">5.2.1.8</ecNumber>
    </recommendedName>
</protein>
<name>A0ABP1YYS8_THIA3</name>
<dbReference type="EMBL" id="CTRI01000001">
    <property type="protein sequence ID" value="CQR26475.1"/>
    <property type="molecule type" value="Genomic_DNA"/>
</dbReference>
<evidence type="ECO:0000256" key="5">
    <source>
        <dbReference type="ARBA" id="ARBA00023235"/>
    </source>
</evidence>
<dbReference type="EC" id="5.2.1.8" evidence="3"/>
<comment type="caution">
    <text evidence="6">The sequence shown here is derived from an EMBL/GenBank/DDBJ whole genome shotgun (WGS) entry which is preliminary data.</text>
</comment>
<comment type="similarity">
    <text evidence="2">Belongs to the FKBP-type PPIase family.</text>
</comment>
<dbReference type="Gene3D" id="2.40.10.330">
    <property type="match status" value="1"/>
</dbReference>
<evidence type="ECO:0000256" key="4">
    <source>
        <dbReference type="ARBA" id="ARBA00023110"/>
    </source>
</evidence>
<dbReference type="InterPro" id="IPR046357">
    <property type="entry name" value="PPIase_dom_sf"/>
</dbReference>
<sequence length="175" mass="18792">MRFTSPLRLAFSSYFACPPIIVPCVQPDSYLTLHYRLSDPGGVDAVNTFGGTPATFTLGQGQLSPALEALLIGLDENTHTRFDLPAGAAFGARIPGLLRWVSRGEVERAREYPGPAAQVGDVMRLRLPTNADGEAGLLTALVRDIDETGDALLLDFNHPLADCPTTFEVKILAVL</sequence>
<comment type="catalytic activity">
    <reaction evidence="1">
        <text>[protein]-peptidylproline (omega=180) = [protein]-peptidylproline (omega=0)</text>
        <dbReference type="Rhea" id="RHEA:16237"/>
        <dbReference type="Rhea" id="RHEA-COMP:10747"/>
        <dbReference type="Rhea" id="RHEA-COMP:10748"/>
        <dbReference type="ChEBI" id="CHEBI:83833"/>
        <dbReference type="ChEBI" id="CHEBI:83834"/>
        <dbReference type="EC" id="5.2.1.8"/>
    </reaction>
</comment>
<keyword evidence="5 6" id="KW-0413">Isomerase</keyword>
<evidence type="ECO:0000313" key="7">
    <source>
        <dbReference type="Proteomes" id="UP000078599"/>
    </source>
</evidence>
<dbReference type="SUPFAM" id="SSF54534">
    <property type="entry name" value="FKBP-like"/>
    <property type="match status" value="1"/>
</dbReference>
<keyword evidence="4" id="KW-0697">Rotamase</keyword>
<evidence type="ECO:0000256" key="1">
    <source>
        <dbReference type="ARBA" id="ARBA00000971"/>
    </source>
</evidence>
<dbReference type="PANTHER" id="PTHR47861">
    <property type="entry name" value="FKBP-TYPE PEPTIDYL-PROLYL CIS-TRANS ISOMERASE SLYD"/>
    <property type="match status" value="1"/>
</dbReference>
<proteinExistence type="inferred from homology"/>
<dbReference type="GO" id="GO:0016853">
    <property type="term" value="F:isomerase activity"/>
    <property type="evidence" value="ECO:0007669"/>
    <property type="project" value="UniProtKB-KW"/>
</dbReference>
<organism evidence="6 7">
    <name type="scientific">Thiomonas arsenitoxydans (strain DSM 22701 / CIP 110005 / 3As)</name>
    <dbReference type="NCBI Taxonomy" id="426114"/>
    <lineage>
        <taxon>Bacteria</taxon>
        <taxon>Pseudomonadati</taxon>
        <taxon>Pseudomonadota</taxon>
        <taxon>Betaproteobacteria</taxon>
        <taxon>Burkholderiales</taxon>
        <taxon>Thiomonas</taxon>
    </lineage>
</organism>
<keyword evidence="7" id="KW-1185">Reference proteome</keyword>
<gene>
    <name evidence="6" type="ORF">THICB1_10218</name>
</gene>
<dbReference type="Gene3D" id="3.10.50.40">
    <property type="match status" value="1"/>
</dbReference>
<evidence type="ECO:0000256" key="3">
    <source>
        <dbReference type="ARBA" id="ARBA00013194"/>
    </source>
</evidence>
<evidence type="ECO:0000313" key="6">
    <source>
        <dbReference type="EMBL" id="CQR26475.1"/>
    </source>
</evidence>
<reference evidence="6 7" key="1">
    <citation type="submission" date="2015-03" db="EMBL/GenBank/DDBJ databases">
        <authorList>
            <person name="Regsiter A."/>
            <person name="william w."/>
        </authorList>
    </citation>
    <scope>NUCLEOTIDE SEQUENCE [LARGE SCALE GENOMIC DNA]</scope>
    <source>
        <strain evidence="6 7">CB1</strain>
    </source>
</reference>
<evidence type="ECO:0000256" key="2">
    <source>
        <dbReference type="ARBA" id="ARBA00006577"/>
    </source>
</evidence>
<dbReference type="InterPro" id="IPR048261">
    <property type="entry name" value="SlpA/SlyD-like_ins_sf"/>
</dbReference>